<sequence>MLQRSQRRSHGDTRQITRRLRAATFPRLPSRRTVAAARAAWFRPWGCEIEPRRAAGTLDRSSSSISPFLFRNGVNFRKRVSPL</sequence>
<reference evidence="1" key="1">
    <citation type="submission" date="2015-12" db="EMBL/GenBank/DDBJ databases">
        <title>Gene expression during late stages of embryo sac development: a critical building block for successful pollen-pistil interactions.</title>
        <authorList>
            <person name="Liu Y."/>
            <person name="Joly V."/>
            <person name="Sabar M."/>
            <person name="Matton D.P."/>
        </authorList>
    </citation>
    <scope>NUCLEOTIDE SEQUENCE</scope>
</reference>
<accession>A0A0V0GX56</accession>
<protein>
    <submittedName>
        <fullName evidence="1">Putative ovule protein</fullName>
    </submittedName>
</protein>
<dbReference type="EMBL" id="GEDG01029513">
    <property type="protein sequence ID" value="JAP12499.1"/>
    <property type="molecule type" value="Transcribed_RNA"/>
</dbReference>
<organism evidence="1">
    <name type="scientific">Solanum chacoense</name>
    <name type="common">Chaco potato</name>
    <dbReference type="NCBI Taxonomy" id="4108"/>
    <lineage>
        <taxon>Eukaryota</taxon>
        <taxon>Viridiplantae</taxon>
        <taxon>Streptophyta</taxon>
        <taxon>Embryophyta</taxon>
        <taxon>Tracheophyta</taxon>
        <taxon>Spermatophyta</taxon>
        <taxon>Magnoliopsida</taxon>
        <taxon>eudicotyledons</taxon>
        <taxon>Gunneridae</taxon>
        <taxon>Pentapetalae</taxon>
        <taxon>asterids</taxon>
        <taxon>lamiids</taxon>
        <taxon>Solanales</taxon>
        <taxon>Solanaceae</taxon>
        <taxon>Solanoideae</taxon>
        <taxon>Solaneae</taxon>
        <taxon>Solanum</taxon>
    </lineage>
</organism>
<evidence type="ECO:0000313" key="1">
    <source>
        <dbReference type="EMBL" id="JAP12499.1"/>
    </source>
</evidence>
<proteinExistence type="predicted"/>
<dbReference type="EMBL" id="GEDG01030007">
    <property type="protein sequence ID" value="JAP12180.1"/>
    <property type="molecule type" value="Transcribed_RNA"/>
</dbReference>
<dbReference type="AlphaFoldDB" id="A0A0V0GX56"/>
<name>A0A0V0GX56_SOLCH</name>